<evidence type="ECO:0000313" key="2">
    <source>
        <dbReference type="EMBL" id="KAH9321331.1"/>
    </source>
</evidence>
<protein>
    <submittedName>
        <fullName evidence="2">Uncharacterized protein</fullName>
    </submittedName>
</protein>
<keyword evidence="3" id="KW-1185">Reference proteome</keyword>
<proteinExistence type="predicted"/>
<reference evidence="2 3" key="1">
    <citation type="journal article" date="2021" name="Nat. Plants">
        <title>The Taxus genome provides insights into paclitaxel biosynthesis.</title>
        <authorList>
            <person name="Xiong X."/>
            <person name="Gou J."/>
            <person name="Liao Q."/>
            <person name="Li Y."/>
            <person name="Zhou Q."/>
            <person name="Bi G."/>
            <person name="Li C."/>
            <person name="Du R."/>
            <person name="Wang X."/>
            <person name="Sun T."/>
            <person name="Guo L."/>
            <person name="Liang H."/>
            <person name="Lu P."/>
            <person name="Wu Y."/>
            <person name="Zhang Z."/>
            <person name="Ro D.K."/>
            <person name="Shang Y."/>
            <person name="Huang S."/>
            <person name="Yan J."/>
        </authorList>
    </citation>
    <scope>NUCLEOTIDE SEQUENCE [LARGE SCALE GENOMIC DNA]</scope>
    <source>
        <strain evidence="2">Ta-2019</strain>
    </source>
</reference>
<feature type="compositionally biased region" description="Gly residues" evidence="1">
    <location>
        <begin position="49"/>
        <end position="58"/>
    </location>
</feature>
<dbReference type="AlphaFoldDB" id="A0AA38GDQ1"/>
<evidence type="ECO:0000313" key="3">
    <source>
        <dbReference type="Proteomes" id="UP000824469"/>
    </source>
</evidence>
<feature type="region of interest" description="Disordered" evidence="1">
    <location>
        <begin position="251"/>
        <end position="304"/>
    </location>
</feature>
<feature type="compositionally biased region" description="Basic and acidic residues" evidence="1">
    <location>
        <begin position="289"/>
        <end position="304"/>
    </location>
</feature>
<name>A0AA38GDQ1_TAXCH</name>
<dbReference type="Proteomes" id="UP000824469">
    <property type="component" value="Unassembled WGS sequence"/>
</dbReference>
<organism evidence="2 3">
    <name type="scientific">Taxus chinensis</name>
    <name type="common">Chinese yew</name>
    <name type="synonym">Taxus wallichiana var. chinensis</name>
    <dbReference type="NCBI Taxonomy" id="29808"/>
    <lineage>
        <taxon>Eukaryota</taxon>
        <taxon>Viridiplantae</taxon>
        <taxon>Streptophyta</taxon>
        <taxon>Embryophyta</taxon>
        <taxon>Tracheophyta</taxon>
        <taxon>Spermatophyta</taxon>
        <taxon>Pinopsida</taxon>
        <taxon>Pinidae</taxon>
        <taxon>Conifers II</taxon>
        <taxon>Cupressales</taxon>
        <taxon>Taxaceae</taxon>
        <taxon>Taxus</taxon>
    </lineage>
</organism>
<feature type="region of interest" description="Disordered" evidence="1">
    <location>
        <begin position="45"/>
        <end position="71"/>
    </location>
</feature>
<feature type="region of interest" description="Disordered" evidence="1">
    <location>
        <begin position="115"/>
        <end position="142"/>
    </location>
</feature>
<gene>
    <name evidence="2" type="ORF">KI387_015970</name>
</gene>
<sequence>MSMCTVAGLLSKARRIPFKIQTLILSIHQYPPGCESQQLEMQNGEISGKFGGGGGGDHGSAQEFSSQAHRGGSGCSALSDRECGYYTVHMFVEFVEAGEASRCAWGALFSHAGEAENSNGDAGRRGEKASITVPSSSSSPPDYELDATLSVMNTAKVTENHAAIMDDFAIFEPKVGHTETQTLGKESKYARDDNFKQKPKSIIATRRSEAAPRNLLAKSTLEQRSSFGITTVFMLSPNLMKKRANLERCSEDFGSTSEKPRDAWQQSLGRGVRVSPEDQRGNDNQVSMRPDRTMGRDAHFGLFN</sequence>
<dbReference type="EMBL" id="JAHRHJ020000003">
    <property type="protein sequence ID" value="KAH9321331.1"/>
    <property type="molecule type" value="Genomic_DNA"/>
</dbReference>
<comment type="caution">
    <text evidence="2">The sequence shown here is derived from an EMBL/GenBank/DDBJ whole genome shotgun (WGS) entry which is preliminary data.</text>
</comment>
<accession>A0AA38GDQ1</accession>
<evidence type="ECO:0000256" key="1">
    <source>
        <dbReference type="SAM" id="MobiDB-lite"/>
    </source>
</evidence>